<comment type="similarity">
    <text evidence="5">Belongs to the aspartate-semialdehyde dehydrogenase family.</text>
</comment>
<name>A5CF30_ORITB</name>
<keyword evidence="9" id="KW-0791">Threonine biosynthesis</keyword>
<evidence type="ECO:0000256" key="12">
    <source>
        <dbReference type="ARBA" id="ARBA00023002"/>
    </source>
</evidence>
<dbReference type="AlphaFoldDB" id="A5CF30"/>
<dbReference type="InterPro" id="IPR012280">
    <property type="entry name" value="Semialdhyde_DH_dimer_dom"/>
</dbReference>
<sequence>MINVMNNKINIAVIGATGNVGRLLIDILYERQLPIRHLYCISNNLIGHNISFGQQNIVTQSIKNFDFRGINIVFSCVNAQVAKSIVPKIVSAGAKVIDKSSYFRLKSDIPLVIPEINIDTITTDSRIISSPNCCVVPLILVLKPLDDVAKIKKLVIATYQSTSGAGKDAIEELDMQTRNRYLEQSETLTPQIFPKQIAFNIIPQIGMIMENGRCDEEDKIIREIQKIIGRQIAISITCVRVPTFVSHAFAVNVEFEYNLSVKDAESLLVKLNGIKLISNVKNSMSNISSDIVTPVDVTGKNDVFVSRIRKEKNIKNSLSLWISTDNLRKGSALNAVQIAENILLQQKLI</sequence>
<dbReference type="SUPFAM" id="SSF55347">
    <property type="entry name" value="Glyceraldehyde-3-phosphate dehydrogenase-like, C-terminal domain"/>
    <property type="match status" value="1"/>
</dbReference>
<gene>
    <name evidence="19" type="primary">asd</name>
    <name evidence="19" type="ordered locus">OTBS_1798</name>
</gene>
<dbReference type="GO" id="GO:0009089">
    <property type="term" value="P:lysine biosynthetic process via diaminopimelate"/>
    <property type="evidence" value="ECO:0007669"/>
    <property type="project" value="UniProtKB-UniRule"/>
</dbReference>
<dbReference type="InterPro" id="IPR005986">
    <property type="entry name" value="Asp_semialdehyde_DH_beta"/>
</dbReference>
<dbReference type="SUPFAM" id="SSF51735">
    <property type="entry name" value="NAD(P)-binding Rossmann-fold domains"/>
    <property type="match status" value="1"/>
</dbReference>
<evidence type="ECO:0000256" key="5">
    <source>
        <dbReference type="ARBA" id="ARBA00010584"/>
    </source>
</evidence>
<evidence type="ECO:0000313" key="20">
    <source>
        <dbReference type="Proteomes" id="UP000001565"/>
    </source>
</evidence>
<dbReference type="Gene3D" id="3.30.360.10">
    <property type="entry name" value="Dihydrodipicolinate Reductase, domain 2"/>
    <property type="match status" value="1"/>
</dbReference>
<dbReference type="PROSITE" id="PS01103">
    <property type="entry name" value="ASD"/>
    <property type="match status" value="1"/>
</dbReference>
<dbReference type="eggNOG" id="COG0136">
    <property type="taxonomic scope" value="Bacteria"/>
</dbReference>
<comment type="catalytic activity">
    <reaction evidence="15">
        <text>L-aspartate 4-semialdehyde + phosphate + NADP(+) = 4-phospho-L-aspartate + NADPH + H(+)</text>
        <dbReference type="Rhea" id="RHEA:24284"/>
        <dbReference type="ChEBI" id="CHEBI:15378"/>
        <dbReference type="ChEBI" id="CHEBI:43474"/>
        <dbReference type="ChEBI" id="CHEBI:57535"/>
        <dbReference type="ChEBI" id="CHEBI:57783"/>
        <dbReference type="ChEBI" id="CHEBI:58349"/>
        <dbReference type="ChEBI" id="CHEBI:537519"/>
        <dbReference type="EC" id="1.2.1.11"/>
    </reaction>
</comment>
<evidence type="ECO:0000256" key="16">
    <source>
        <dbReference type="NCBIfam" id="TIGR01296"/>
    </source>
</evidence>
<dbReference type="KEGG" id="ots:OTBS_1798"/>
<accession>A5CF30</accession>
<dbReference type="CDD" id="cd18131">
    <property type="entry name" value="ASADH_C_bac_euk_like"/>
    <property type="match status" value="1"/>
</dbReference>
<dbReference type="GO" id="GO:0009088">
    <property type="term" value="P:threonine biosynthetic process"/>
    <property type="evidence" value="ECO:0007669"/>
    <property type="project" value="UniProtKB-UniRule"/>
</dbReference>
<keyword evidence="8" id="KW-0028">Amino-acid biosynthesis</keyword>
<dbReference type="Proteomes" id="UP000001565">
    <property type="component" value="Chromosome"/>
</dbReference>
<evidence type="ECO:0000256" key="7">
    <source>
        <dbReference type="ARBA" id="ARBA00013120"/>
    </source>
</evidence>
<keyword evidence="14" id="KW-0486">Methionine biosynthesis</keyword>
<dbReference type="InterPro" id="IPR000534">
    <property type="entry name" value="Semialdehyde_DH_NAD-bd"/>
</dbReference>
<evidence type="ECO:0000256" key="6">
    <source>
        <dbReference type="ARBA" id="ARBA00011738"/>
    </source>
</evidence>
<evidence type="ECO:0000313" key="19">
    <source>
        <dbReference type="EMBL" id="CAM80893.1"/>
    </source>
</evidence>
<dbReference type="GO" id="GO:0019877">
    <property type="term" value="P:diaminopimelate biosynthetic process"/>
    <property type="evidence" value="ECO:0007669"/>
    <property type="project" value="UniProtKB-KW"/>
</dbReference>
<comment type="pathway">
    <text evidence="2">Amino-acid biosynthesis; L-methionine biosynthesis via de novo pathway; L-homoserine from L-aspartate: step 2/3.</text>
</comment>
<keyword evidence="11" id="KW-0220">Diaminopimelate biosynthesis</keyword>
<evidence type="ECO:0000256" key="2">
    <source>
        <dbReference type="ARBA" id="ARBA00005021"/>
    </source>
</evidence>
<comment type="pathway">
    <text evidence="4">Amino-acid biosynthesis; L-threonine biosynthesis; L-threonine from L-aspartate: step 2/5.</text>
</comment>
<protein>
    <recommendedName>
        <fullName evidence="7 16">Aspartate-semialdehyde dehydrogenase</fullName>
        <ecNumber evidence="7 16">1.2.1.11</ecNumber>
    </recommendedName>
</protein>
<dbReference type="NCBIfam" id="NF011456">
    <property type="entry name" value="PRK14874.1"/>
    <property type="match status" value="1"/>
</dbReference>
<dbReference type="GO" id="GO:0051287">
    <property type="term" value="F:NAD binding"/>
    <property type="evidence" value="ECO:0007669"/>
    <property type="project" value="InterPro"/>
</dbReference>
<evidence type="ECO:0000256" key="9">
    <source>
        <dbReference type="ARBA" id="ARBA00022697"/>
    </source>
</evidence>
<reference evidence="19 20" key="1">
    <citation type="journal article" date="2007" name="Proc. Natl. Acad. Sci. U.S.A.">
        <title>The Orientia tsutsugamushi genome reveals massive proliferation of conjugative type IV secretion system and host-cell interaction genes.</title>
        <authorList>
            <person name="Cho N.-H."/>
            <person name="Kim H.-R."/>
            <person name="Lee J.-H."/>
            <person name="Kim S.-Y."/>
            <person name="Kim J."/>
            <person name="Cha S."/>
            <person name="Kim S.-Y."/>
            <person name="Darby A.C."/>
            <person name="Fuxelius H.-H."/>
            <person name="Yin J."/>
            <person name="Kim J.H."/>
            <person name="Kim J."/>
            <person name="Lee S.J."/>
            <person name="Koh Y.-S."/>
            <person name="Jang W.-J."/>
            <person name="Park K.-H."/>
            <person name="Andersson S.G.E."/>
            <person name="Choi M.-S."/>
            <person name="Kim I.-S."/>
        </authorList>
    </citation>
    <scope>NUCLEOTIDE SEQUENCE [LARGE SCALE GENOMIC DNA]</scope>
    <source>
        <strain evidence="19 20">Boryong</strain>
    </source>
</reference>
<dbReference type="PANTHER" id="PTHR46278:SF2">
    <property type="entry name" value="ASPARTATE-SEMIALDEHYDE DEHYDROGENASE"/>
    <property type="match status" value="1"/>
</dbReference>
<feature type="active site" description="Proton acceptor" evidence="17">
    <location>
        <position position="247"/>
    </location>
</feature>
<evidence type="ECO:0000256" key="13">
    <source>
        <dbReference type="ARBA" id="ARBA00023154"/>
    </source>
</evidence>
<keyword evidence="12 19" id="KW-0560">Oxidoreductase</keyword>
<dbReference type="UniPathway" id="UPA00034">
    <property type="reaction ID" value="UER00016"/>
</dbReference>
<keyword evidence="13" id="KW-0457">Lysine biosynthesis</keyword>
<dbReference type="GO" id="GO:0050661">
    <property type="term" value="F:NADP binding"/>
    <property type="evidence" value="ECO:0007669"/>
    <property type="project" value="InterPro"/>
</dbReference>
<evidence type="ECO:0000256" key="8">
    <source>
        <dbReference type="ARBA" id="ARBA00022605"/>
    </source>
</evidence>
<comment type="subunit">
    <text evidence="6">Homodimer.</text>
</comment>
<evidence type="ECO:0000256" key="11">
    <source>
        <dbReference type="ARBA" id="ARBA00022915"/>
    </source>
</evidence>
<evidence type="ECO:0000256" key="15">
    <source>
        <dbReference type="ARBA" id="ARBA00047891"/>
    </source>
</evidence>
<evidence type="ECO:0000256" key="1">
    <source>
        <dbReference type="ARBA" id="ARBA00002492"/>
    </source>
</evidence>
<dbReference type="SMART" id="SM00859">
    <property type="entry name" value="Semialdhyde_dh"/>
    <property type="match status" value="1"/>
</dbReference>
<organism evidence="19 20">
    <name type="scientific">Orientia tsutsugamushi (strain Boryong)</name>
    <name type="common">Rickettsia tsutsugamushi</name>
    <dbReference type="NCBI Taxonomy" id="357244"/>
    <lineage>
        <taxon>Bacteria</taxon>
        <taxon>Pseudomonadati</taxon>
        <taxon>Pseudomonadota</taxon>
        <taxon>Alphaproteobacteria</taxon>
        <taxon>Rickettsiales</taxon>
        <taxon>Rickettsiaceae</taxon>
        <taxon>Rickettsieae</taxon>
        <taxon>Orientia</taxon>
    </lineage>
</organism>
<dbReference type="PANTHER" id="PTHR46278">
    <property type="entry name" value="DEHYDROGENASE, PUTATIVE-RELATED"/>
    <property type="match status" value="1"/>
</dbReference>
<dbReference type="InterPro" id="IPR000319">
    <property type="entry name" value="Asp-semialdehyde_DH_CS"/>
</dbReference>
<dbReference type="InterPro" id="IPR036291">
    <property type="entry name" value="NAD(P)-bd_dom_sf"/>
</dbReference>
<dbReference type="Gene3D" id="3.40.50.720">
    <property type="entry name" value="NAD(P)-binding Rossmann-like Domain"/>
    <property type="match status" value="1"/>
</dbReference>
<evidence type="ECO:0000256" key="10">
    <source>
        <dbReference type="ARBA" id="ARBA00022857"/>
    </source>
</evidence>
<dbReference type="EC" id="1.2.1.11" evidence="7 16"/>
<evidence type="ECO:0000256" key="17">
    <source>
        <dbReference type="PIRSR" id="PIRSR000148-1"/>
    </source>
</evidence>
<dbReference type="NCBIfam" id="TIGR01296">
    <property type="entry name" value="asd_B"/>
    <property type="match status" value="1"/>
</dbReference>
<proteinExistence type="inferred from homology"/>
<evidence type="ECO:0000256" key="3">
    <source>
        <dbReference type="ARBA" id="ARBA00005076"/>
    </source>
</evidence>
<dbReference type="Pfam" id="PF02774">
    <property type="entry name" value="Semialdhyde_dhC"/>
    <property type="match status" value="1"/>
</dbReference>
<feature type="domain" description="Semialdehyde dehydrogenase NAD-binding" evidence="18">
    <location>
        <begin position="10"/>
        <end position="124"/>
    </location>
</feature>
<dbReference type="UniPathway" id="UPA00051">
    <property type="reaction ID" value="UER00464"/>
</dbReference>
<feature type="active site" description="Acyl-thioester intermediate" evidence="17">
    <location>
        <position position="133"/>
    </location>
</feature>
<dbReference type="GO" id="GO:0004073">
    <property type="term" value="F:aspartate-semialdehyde dehydrogenase activity"/>
    <property type="evidence" value="ECO:0007669"/>
    <property type="project" value="UniProtKB-UniRule"/>
</dbReference>
<comment type="pathway">
    <text evidence="3">Amino-acid biosynthesis; L-lysine biosynthesis via DAP pathway; (S)-tetrahydrodipicolinate from L-aspartate: step 2/4.</text>
</comment>
<dbReference type="Pfam" id="PF01118">
    <property type="entry name" value="Semialdhyde_dh"/>
    <property type="match status" value="1"/>
</dbReference>
<dbReference type="EMBL" id="AM494475">
    <property type="protein sequence ID" value="CAM80893.1"/>
    <property type="molecule type" value="Genomic_DNA"/>
</dbReference>
<dbReference type="RefSeq" id="WP_011945051.1">
    <property type="nucleotide sequence ID" value="NC_009488.1"/>
</dbReference>
<keyword evidence="10" id="KW-0521">NADP</keyword>
<dbReference type="GO" id="GO:0009086">
    <property type="term" value="P:methionine biosynthetic process"/>
    <property type="evidence" value="ECO:0007669"/>
    <property type="project" value="UniProtKB-UniRule"/>
</dbReference>
<comment type="function">
    <text evidence="1">Catalyzes the NADPH-dependent formation of L-aspartate-semialdehyde (L-ASA) by the reductive dephosphorylation of L-aspartyl-4-phosphate.</text>
</comment>
<evidence type="ECO:0000256" key="14">
    <source>
        <dbReference type="ARBA" id="ARBA00023167"/>
    </source>
</evidence>
<evidence type="ECO:0000256" key="4">
    <source>
        <dbReference type="ARBA" id="ARBA00005097"/>
    </source>
</evidence>
<dbReference type="UniPathway" id="UPA00050">
    <property type="reaction ID" value="UER00463"/>
</dbReference>
<dbReference type="HOGENOM" id="CLU_049966_0_1_5"/>
<dbReference type="PIRSF" id="PIRSF000148">
    <property type="entry name" value="ASA_dh"/>
    <property type="match status" value="1"/>
</dbReference>
<dbReference type="GO" id="GO:0009097">
    <property type="term" value="P:isoleucine biosynthetic process"/>
    <property type="evidence" value="ECO:0007669"/>
    <property type="project" value="UniProtKB-UniRule"/>
</dbReference>
<dbReference type="GO" id="GO:0046983">
    <property type="term" value="F:protein dimerization activity"/>
    <property type="evidence" value="ECO:0007669"/>
    <property type="project" value="InterPro"/>
</dbReference>
<evidence type="ECO:0000259" key="18">
    <source>
        <dbReference type="SMART" id="SM00859"/>
    </source>
</evidence>